<proteinExistence type="predicted"/>
<name>Q3Z8G7_DEHM1</name>
<protein>
    <submittedName>
        <fullName evidence="1">Uncharacterized protein</fullName>
    </submittedName>
</protein>
<evidence type="ECO:0000313" key="1">
    <source>
        <dbReference type="EMBL" id="AAW39982.1"/>
    </source>
</evidence>
<dbReference type="HOGENOM" id="CLU_2896614_0_0_0"/>
<dbReference type="Proteomes" id="UP000008289">
    <property type="component" value="Chromosome"/>
</dbReference>
<sequence length="62" mass="7100">MYEKALSGCTLVNSFKYGCWCINWYVILKLSQVTEAMVTETDPDNLSKFYQNTELGNLKSPL</sequence>
<dbReference type="eggNOG" id="ENOG5030TJZ">
    <property type="taxonomic scope" value="Bacteria"/>
</dbReference>
<accession>Q3Z8G7</accession>
<dbReference type="KEGG" id="det:DET0748"/>
<dbReference type="EMBL" id="CP000027">
    <property type="protein sequence ID" value="AAW39982.1"/>
    <property type="molecule type" value="Genomic_DNA"/>
</dbReference>
<gene>
    <name evidence="1" type="ordered locus">DET0748</name>
</gene>
<keyword evidence="2" id="KW-1185">Reference proteome</keyword>
<evidence type="ECO:0000313" key="2">
    <source>
        <dbReference type="Proteomes" id="UP000008289"/>
    </source>
</evidence>
<organism evidence="1 2">
    <name type="scientific">Dehalococcoides mccartyi (strain ATCC BAA-2266 / KCTC 15142 / 195)</name>
    <name type="common">Dehalococcoides ethenogenes (strain 195)</name>
    <dbReference type="NCBI Taxonomy" id="243164"/>
    <lineage>
        <taxon>Bacteria</taxon>
        <taxon>Bacillati</taxon>
        <taxon>Chloroflexota</taxon>
        <taxon>Dehalococcoidia</taxon>
        <taxon>Dehalococcoidales</taxon>
        <taxon>Dehalococcoidaceae</taxon>
        <taxon>Dehalococcoides</taxon>
    </lineage>
</organism>
<dbReference type="InParanoid" id="Q3Z8G7"/>
<dbReference type="AlphaFoldDB" id="Q3Z8G7"/>
<reference evidence="1 2" key="1">
    <citation type="journal article" date="2005" name="Science">
        <title>Genome sequence of the PCE-dechlorinating bacterium Dehalococcoides ethenogenes.</title>
        <authorList>
            <person name="Seshadri R."/>
            <person name="Adrian L."/>
            <person name="Fouts D.E."/>
            <person name="Eisen J.A."/>
            <person name="Phillippy A.M."/>
            <person name="Methe B.A."/>
            <person name="Ward N.L."/>
            <person name="Nelson W.C."/>
            <person name="Deboy R.T."/>
            <person name="Khouri H.M."/>
            <person name="Kolonay J.F."/>
            <person name="Dodson R.J."/>
            <person name="Daugherty S.C."/>
            <person name="Brinkac L.M."/>
            <person name="Sullivan S.A."/>
            <person name="Madupu R."/>
            <person name="Nelson K.E."/>
            <person name="Kang K.H."/>
            <person name="Impraim M."/>
            <person name="Tran K."/>
            <person name="Robinson J.M."/>
            <person name="Forberger H.A."/>
            <person name="Fraser C.M."/>
            <person name="Zinder S.H."/>
            <person name="Heidelberg J.F."/>
        </authorList>
    </citation>
    <scope>NUCLEOTIDE SEQUENCE [LARGE SCALE GENOMIC DNA]</scope>
    <source>
        <strain evidence="2">ATCC BAA-2266 / KCTC 15142 / 195</strain>
    </source>
</reference>